<keyword evidence="2" id="KW-1185">Reference proteome</keyword>
<reference evidence="1 2" key="1">
    <citation type="submission" date="2023-12" db="EMBL/GenBank/DDBJ databases">
        <title>Whole-genome sequencing of halo(alkali)philic microorganisms from hypersaline lakes.</title>
        <authorList>
            <person name="Sorokin D.Y."/>
            <person name="Merkel A.Y."/>
            <person name="Messina E."/>
            <person name="Yakimov M."/>
        </authorList>
    </citation>
    <scope>NUCLEOTIDE SEQUENCE [LARGE SCALE GENOMIC DNA]</scope>
    <source>
        <strain evidence="1 2">AB-CW1</strain>
    </source>
</reference>
<evidence type="ECO:0000313" key="1">
    <source>
        <dbReference type="EMBL" id="MEA5445414.1"/>
    </source>
</evidence>
<proteinExistence type="predicted"/>
<sequence>MAYWSMDEFSGRFHTEPEDTVVVDDAAIDEVGLATGDPIAIPAPGRQVMEKAHRELRRSWVTGGVVFQAWDLDDSEAPDDDEDPGPETVISLLWSLADNQDLPADIAGCSIAWLADARIWSESTQQFGDALYRALRDGGVLGDGLEADHARQLTEDYLQALFDDSEEDDLFLFGLDPGFSCWFCDGEYDIAYAMINLDAGWFALFLATDSED</sequence>
<gene>
    <name evidence="1" type="ORF">VCB98_06240</name>
</gene>
<accession>A0AAP6JFY4</accession>
<evidence type="ECO:0000313" key="2">
    <source>
        <dbReference type="Proteomes" id="UP001302316"/>
    </source>
</evidence>
<name>A0AAP6JFY4_9GAMM</name>
<dbReference type="AlphaFoldDB" id="A0AAP6JFY4"/>
<organism evidence="1 2">
    <name type="scientific">Natronospira elongata</name>
    <dbReference type="NCBI Taxonomy" id="3110268"/>
    <lineage>
        <taxon>Bacteria</taxon>
        <taxon>Pseudomonadati</taxon>
        <taxon>Pseudomonadota</taxon>
        <taxon>Gammaproteobacteria</taxon>
        <taxon>Natronospirales</taxon>
        <taxon>Natronospiraceae</taxon>
        <taxon>Natronospira</taxon>
    </lineage>
</organism>
<dbReference type="RefSeq" id="WP_346051043.1">
    <property type="nucleotide sequence ID" value="NZ_JAYGII010000010.1"/>
</dbReference>
<protein>
    <submittedName>
        <fullName evidence="1">Uncharacterized protein</fullName>
    </submittedName>
</protein>
<comment type="caution">
    <text evidence="1">The sequence shown here is derived from an EMBL/GenBank/DDBJ whole genome shotgun (WGS) entry which is preliminary data.</text>
</comment>
<dbReference type="EMBL" id="JAYGII010000010">
    <property type="protein sequence ID" value="MEA5445414.1"/>
    <property type="molecule type" value="Genomic_DNA"/>
</dbReference>
<dbReference type="Proteomes" id="UP001302316">
    <property type="component" value="Unassembled WGS sequence"/>
</dbReference>